<dbReference type="GO" id="GO:0015109">
    <property type="term" value="F:chromate transmembrane transporter activity"/>
    <property type="evidence" value="ECO:0007669"/>
    <property type="project" value="InterPro"/>
</dbReference>
<protein>
    <submittedName>
        <fullName evidence="8">Chromate transporter</fullName>
    </submittedName>
</protein>
<keyword evidence="5 7" id="KW-1133">Transmembrane helix</keyword>
<gene>
    <name evidence="8" type="ORF">DCC39_11115</name>
</gene>
<dbReference type="InterPro" id="IPR052518">
    <property type="entry name" value="CHR_Transporter"/>
</dbReference>
<feature type="transmembrane region" description="Helical" evidence="7">
    <location>
        <begin position="163"/>
        <end position="178"/>
    </location>
</feature>
<evidence type="ECO:0000256" key="5">
    <source>
        <dbReference type="ARBA" id="ARBA00022989"/>
    </source>
</evidence>
<accession>A0A2U1JZK7</accession>
<dbReference type="PANTHER" id="PTHR43663">
    <property type="entry name" value="CHROMATE TRANSPORT PROTEIN-RELATED"/>
    <property type="match status" value="1"/>
</dbReference>
<dbReference type="InterPro" id="IPR003370">
    <property type="entry name" value="Chromate_transpt"/>
</dbReference>
<evidence type="ECO:0000313" key="8">
    <source>
        <dbReference type="EMBL" id="PWA10379.1"/>
    </source>
</evidence>
<evidence type="ECO:0000256" key="6">
    <source>
        <dbReference type="ARBA" id="ARBA00023136"/>
    </source>
</evidence>
<evidence type="ECO:0000313" key="9">
    <source>
        <dbReference type="Proteomes" id="UP000245998"/>
    </source>
</evidence>
<organism evidence="8 9">
    <name type="scientific">Pueribacillus theae</name>
    <dbReference type="NCBI Taxonomy" id="2171751"/>
    <lineage>
        <taxon>Bacteria</taxon>
        <taxon>Bacillati</taxon>
        <taxon>Bacillota</taxon>
        <taxon>Bacilli</taxon>
        <taxon>Bacillales</taxon>
        <taxon>Bacillaceae</taxon>
        <taxon>Pueribacillus</taxon>
    </lineage>
</organism>
<evidence type="ECO:0000256" key="7">
    <source>
        <dbReference type="SAM" id="Phobius"/>
    </source>
</evidence>
<keyword evidence="6 7" id="KW-0472">Membrane</keyword>
<dbReference type="AlphaFoldDB" id="A0A2U1JZK7"/>
<feature type="transmembrane region" description="Helical" evidence="7">
    <location>
        <begin position="138"/>
        <end position="158"/>
    </location>
</feature>
<name>A0A2U1JZK7_9BACI</name>
<dbReference type="EMBL" id="QCZG01000022">
    <property type="protein sequence ID" value="PWA10379.1"/>
    <property type="molecule type" value="Genomic_DNA"/>
</dbReference>
<proteinExistence type="inferred from homology"/>
<dbReference type="PANTHER" id="PTHR43663:SF1">
    <property type="entry name" value="CHROMATE TRANSPORTER"/>
    <property type="match status" value="1"/>
</dbReference>
<feature type="transmembrane region" description="Helical" evidence="7">
    <location>
        <begin position="109"/>
        <end position="132"/>
    </location>
</feature>
<comment type="caution">
    <text evidence="8">The sequence shown here is derived from an EMBL/GenBank/DDBJ whole genome shotgun (WGS) entry which is preliminary data.</text>
</comment>
<dbReference type="Pfam" id="PF02417">
    <property type="entry name" value="Chromate_transp"/>
    <property type="match status" value="1"/>
</dbReference>
<keyword evidence="9" id="KW-1185">Reference proteome</keyword>
<feature type="transmembrane region" description="Helical" evidence="7">
    <location>
        <begin position="6"/>
        <end position="25"/>
    </location>
</feature>
<evidence type="ECO:0000256" key="2">
    <source>
        <dbReference type="ARBA" id="ARBA00005262"/>
    </source>
</evidence>
<keyword evidence="3" id="KW-1003">Cell membrane</keyword>
<feature type="transmembrane region" description="Helical" evidence="7">
    <location>
        <begin position="46"/>
        <end position="67"/>
    </location>
</feature>
<keyword evidence="4 7" id="KW-0812">Transmembrane</keyword>
<dbReference type="GO" id="GO:0005886">
    <property type="term" value="C:plasma membrane"/>
    <property type="evidence" value="ECO:0007669"/>
    <property type="project" value="UniProtKB-SubCell"/>
</dbReference>
<dbReference type="OrthoDB" id="9027281at2"/>
<dbReference type="Proteomes" id="UP000245998">
    <property type="component" value="Unassembled WGS sequence"/>
</dbReference>
<evidence type="ECO:0000256" key="1">
    <source>
        <dbReference type="ARBA" id="ARBA00004651"/>
    </source>
</evidence>
<evidence type="ECO:0000256" key="4">
    <source>
        <dbReference type="ARBA" id="ARBA00022692"/>
    </source>
</evidence>
<comment type="subcellular location">
    <subcellularLocation>
        <location evidence="1">Cell membrane</location>
        <topology evidence="1">Multi-pass membrane protein</topology>
    </subcellularLocation>
</comment>
<comment type="similarity">
    <text evidence="2">Belongs to the chromate ion transporter (CHR) (TC 2.A.51) family.</text>
</comment>
<dbReference type="RefSeq" id="WP_116554978.1">
    <property type="nucleotide sequence ID" value="NZ_QCZG01000022.1"/>
</dbReference>
<sequence>MIYFQLFWNFFVIGCFSFGGGYAMLPLIDRLVTSHGWMSVEEFTEVIAISGMLPGSIGINAAVFVGFQTAGFTGAALTALGMVLPSFIIILLIGKFVQDFQDRKFIEQVFYGLRPVIMALIIFSAIKFALSMEIITSFSWKSTSFLIVFLIALGFLIFKKTHPMLVIFISGICGIILYY</sequence>
<reference evidence="8 9" key="1">
    <citation type="submission" date="2018-04" db="EMBL/GenBank/DDBJ databases">
        <title>Camelliibacillus theae gen. nov., sp. nov., isolated from Pu'er tea.</title>
        <authorList>
            <person name="Niu L."/>
        </authorList>
    </citation>
    <scope>NUCLEOTIDE SEQUENCE [LARGE SCALE GENOMIC DNA]</scope>
    <source>
        <strain evidence="8 9">T8</strain>
    </source>
</reference>
<evidence type="ECO:0000256" key="3">
    <source>
        <dbReference type="ARBA" id="ARBA00022475"/>
    </source>
</evidence>
<feature type="transmembrane region" description="Helical" evidence="7">
    <location>
        <begin position="73"/>
        <end position="97"/>
    </location>
</feature>